<dbReference type="Pfam" id="PF00582">
    <property type="entry name" value="Usp"/>
    <property type="match status" value="1"/>
</dbReference>
<comment type="similarity">
    <text evidence="1 2">Belongs to the universal stress protein A family.</text>
</comment>
<dbReference type="PIRSF" id="PIRSF006276">
    <property type="entry name" value="UspA"/>
    <property type="match status" value="1"/>
</dbReference>
<protein>
    <recommendedName>
        <fullName evidence="2">Universal stress protein</fullName>
    </recommendedName>
</protein>
<keyword evidence="5" id="KW-1185">Reference proteome</keyword>
<organism evidence="4 5">
    <name type="scientific">Acinetobacter kyonggiensis</name>
    <dbReference type="NCBI Taxonomy" id="595670"/>
    <lineage>
        <taxon>Bacteria</taxon>
        <taxon>Pseudomonadati</taxon>
        <taxon>Pseudomonadota</taxon>
        <taxon>Gammaproteobacteria</taxon>
        <taxon>Moraxellales</taxon>
        <taxon>Moraxellaceae</taxon>
        <taxon>Acinetobacter</taxon>
    </lineage>
</organism>
<dbReference type="PRINTS" id="PR01438">
    <property type="entry name" value="UNVRSLSTRESS"/>
</dbReference>
<dbReference type="PANTHER" id="PTHR46268:SF15">
    <property type="entry name" value="UNIVERSAL STRESS PROTEIN HP_0031"/>
    <property type="match status" value="1"/>
</dbReference>
<dbReference type="InterPro" id="IPR006016">
    <property type="entry name" value="UspA"/>
</dbReference>
<evidence type="ECO:0000256" key="1">
    <source>
        <dbReference type="ARBA" id="ARBA00008791"/>
    </source>
</evidence>
<proteinExistence type="inferred from homology"/>
<name>A0A1H3H2F8_9GAMM</name>
<comment type="subcellular location">
    <subcellularLocation>
        <location evidence="2">Cytoplasm</location>
    </subcellularLocation>
</comment>
<evidence type="ECO:0000313" key="4">
    <source>
        <dbReference type="EMBL" id="SDY09405.1"/>
    </source>
</evidence>
<dbReference type="EMBL" id="FNPK01000003">
    <property type="protein sequence ID" value="SDY09405.1"/>
    <property type="molecule type" value="Genomic_DNA"/>
</dbReference>
<dbReference type="GO" id="GO:0005737">
    <property type="term" value="C:cytoplasm"/>
    <property type="evidence" value="ECO:0007669"/>
    <property type="project" value="UniProtKB-SubCell"/>
</dbReference>
<accession>A0A1H3H2F8</accession>
<sequence length="149" mass="15980">MNYQHILLAVDDSPTAIATAEQVIILAKALSSKVTIASVVVLDPLTSVSFYKNVPGITDYYLAAKAHAKNILAELKQKFTDYGIETETKLISSHSPSDGISKLADELNVDLIVVGSHGRTGLKKVLIGSIAQDILTSSHVPVLVMKHTK</sequence>
<dbReference type="AlphaFoldDB" id="A0A1H3H2F8"/>
<dbReference type="InterPro" id="IPR006015">
    <property type="entry name" value="Universal_stress_UspA"/>
</dbReference>
<reference evidence="5" key="1">
    <citation type="submission" date="2016-10" db="EMBL/GenBank/DDBJ databases">
        <authorList>
            <person name="Varghese N."/>
            <person name="Submissions S."/>
        </authorList>
    </citation>
    <scope>NUCLEOTIDE SEQUENCE [LARGE SCALE GENOMIC DNA]</scope>
    <source>
        <strain evidence="5">ANC 5109</strain>
    </source>
</reference>
<evidence type="ECO:0000259" key="3">
    <source>
        <dbReference type="Pfam" id="PF00582"/>
    </source>
</evidence>
<dbReference type="CDD" id="cd00293">
    <property type="entry name" value="USP-like"/>
    <property type="match status" value="1"/>
</dbReference>
<dbReference type="Gene3D" id="3.40.50.620">
    <property type="entry name" value="HUPs"/>
    <property type="match status" value="1"/>
</dbReference>
<keyword evidence="2" id="KW-0963">Cytoplasm</keyword>
<evidence type="ECO:0000313" key="5">
    <source>
        <dbReference type="Proteomes" id="UP000199035"/>
    </source>
</evidence>
<dbReference type="SUPFAM" id="SSF52402">
    <property type="entry name" value="Adenine nucleotide alpha hydrolases-like"/>
    <property type="match status" value="1"/>
</dbReference>
<dbReference type="PANTHER" id="PTHR46268">
    <property type="entry name" value="STRESS RESPONSE PROTEIN NHAX"/>
    <property type="match status" value="1"/>
</dbReference>
<evidence type="ECO:0000256" key="2">
    <source>
        <dbReference type="PIRNR" id="PIRNR006276"/>
    </source>
</evidence>
<gene>
    <name evidence="4" type="ORF">SAMN05421643_103186</name>
</gene>
<dbReference type="InterPro" id="IPR014729">
    <property type="entry name" value="Rossmann-like_a/b/a_fold"/>
</dbReference>
<dbReference type="RefSeq" id="WP_086183394.1">
    <property type="nucleotide sequence ID" value="NZ_FNPK01000003.1"/>
</dbReference>
<dbReference type="Proteomes" id="UP000199035">
    <property type="component" value="Unassembled WGS sequence"/>
</dbReference>
<feature type="domain" description="UspA" evidence="3">
    <location>
        <begin position="3"/>
        <end position="146"/>
    </location>
</feature>